<dbReference type="AlphaFoldDB" id="A0AAU7JRZ9"/>
<accession>A0AAU7JRZ9</accession>
<organism evidence="1">
    <name type="scientific">Pedococcus sp. KACC 23699</name>
    <dbReference type="NCBI Taxonomy" id="3149228"/>
    <lineage>
        <taxon>Bacteria</taxon>
        <taxon>Bacillati</taxon>
        <taxon>Actinomycetota</taxon>
        <taxon>Actinomycetes</taxon>
        <taxon>Micrococcales</taxon>
        <taxon>Intrasporangiaceae</taxon>
        <taxon>Pedococcus</taxon>
    </lineage>
</organism>
<dbReference type="Gene3D" id="3.30.530.20">
    <property type="match status" value="1"/>
</dbReference>
<protein>
    <recommendedName>
        <fullName evidence="3">SRPBCC family protein</fullName>
    </recommendedName>
</protein>
<dbReference type="EMBL" id="CP157483">
    <property type="protein sequence ID" value="XBO43801.1"/>
    <property type="molecule type" value="Genomic_DNA"/>
</dbReference>
<reference evidence="1" key="1">
    <citation type="submission" date="2024-05" db="EMBL/GenBank/DDBJ databases">
        <authorList>
            <person name="Kim S."/>
            <person name="Heo J."/>
            <person name="Choi H."/>
            <person name="Choi Y."/>
            <person name="Kwon S.-W."/>
            <person name="Kim Y."/>
        </authorList>
    </citation>
    <scope>NUCLEOTIDE SEQUENCE</scope>
    <source>
        <strain evidence="1">KACC 23699</strain>
    </source>
</reference>
<dbReference type="EMBL" id="CP157483">
    <property type="protein sequence ID" value="XBO43073.1"/>
    <property type="molecule type" value="Genomic_DNA"/>
</dbReference>
<evidence type="ECO:0000313" key="1">
    <source>
        <dbReference type="EMBL" id="XBO43073.1"/>
    </source>
</evidence>
<evidence type="ECO:0008006" key="3">
    <source>
        <dbReference type="Google" id="ProtNLM"/>
    </source>
</evidence>
<dbReference type="InterPro" id="IPR023393">
    <property type="entry name" value="START-like_dom_sf"/>
</dbReference>
<gene>
    <name evidence="2" type="ORF">ABEG17_00270</name>
    <name evidence="1" type="ORF">ABEG17_16100</name>
</gene>
<sequence>MKEVWAEVLIRASCQAVWDQIEAPTAQTHVADPDSTKEVSLAGPSPGAGGASSLMFRMTDHGQLSVFPSTVVAEEPPHESTRHITIPSVDVVDVLERHTLTEVPEGCSYRVAIVCHSGRSQHLSNSSVSMMQEALVEFAAKVRFLAEGALDRPT</sequence>
<dbReference type="SUPFAM" id="SSF55961">
    <property type="entry name" value="Bet v1-like"/>
    <property type="match status" value="1"/>
</dbReference>
<dbReference type="RefSeq" id="WP_406830500.1">
    <property type="nucleotide sequence ID" value="NZ_CP157483.1"/>
</dbReference>
<proteinExistence type="predicted"/>
<name>A0AAU7JRZ9_9MICO</name>
<evidence type="ECO:0000313" key="2">
    <source>
        <dbReference type="EMBL" id="XBO43801.1"/>
    </source>
</evidence>